<feature type="chain" id="PRO_5042151247" description="Secreted protein" evidence="1">
    <location>
        <begin position="19"/>
        <end position="59"/>
    </location>
</feature>
<sequence length="59" mass="7298">MQFSIVWLLWTRFLRWLGHEWPFPRTVDDLLRLRSSCVHRKMQRRVWVLFSLVNVAGKE</sequence>
<organism evidence="2 3">
    <name type="scientific">Populus alba x Populus x berolinensis</name>
    <dbReference type="NCBI Taxonomy" id="444605"/>
    <lineage>
        <taxon>Eukaryota</taxon>
        <taxon>Viridiplantae</taxon>
        <taxon>Streptophyta</taxon>
        <taxon>Embryophyta</taxon>
        <taxon>Tracheophyta</taxon>
        <taxon>Spermatophyta</taxon>
        <taxon>Magnoliopsida</taxon>
        <taxon>eudicotyledons</taxon>
        <taxon>Gunneridae</taxon>
        <taxon>Pentapetalae</taxon>
        <taxon>rosids</taxon>
        <taxon>fabids</taxon>
        <taxon>Malpighiales</taxon>
        <taxon>Salicaceae</taxon>
        <taxon>Saliceae</taxon>
        <taxon>Populus</taxon>
    </lineage>
</organism>
<dbReference type="EMBL" id="JAQIZT010000001">
    <property type="protein sequence ID" value="KAJ7012305.1"/>
    <property type="molecule type" value="Genomic_DNA"/>
</dbReference>
<keyword evidence="1" id="KW-0732">Signal</keyword>
<name>A0AAD6WGU7_9ROSI</name>
<evidence type="ECO:0000256" key="1">
    <source>
        <dbReference type="SAM" id="SignalP"/>
    </source>
</evidence>
<dbReference type="Proteomes" id="UP001164929">
    <property type="component" value="Chromosome 1"/>
</dbReference>
<proteinExistence type="predicted"/>
<feature type="signal peptide" evidence="1">
    <location>
        <begin position="1"/>
        <end position="18"/>
    </location>
</feature>
<dbReference type="AlphaFoldDB" id="A0AAD6WGU7"/>
<evidence type="ECO:0000313" key="3">
    <source>
        <dbReference type="Proteomes" id="UP001164929"/>
    </source>
</evidence>
<keyword evidence="3" id="KW-1185">Reference proteome</keyword>
<reference evidence="2 3" key="1">
    <citation type="journal article" date="2023" name="Mol. Ecol. Resour.">
        <title>Chromosome-level genome assembly of a triploid poplar Populus alba 'Berolinensis'.</title>
        <authorList>
            <person name="Chen S."/>
            <person name="Yu Y."/>
            <person name="Wang X."/>
            <person name="Wang S."/>
            <person name="Zhang T."/>
            <person name="Zhou Y."/>
            <person name="He R."/>
            <person name="Meng N."/>
            <person name="Wang Y."/>
            <person name="Liu W."/>
            <person name="Liu Z."/>
            <person name="Liu J."/>
            <person name="Guo Q."/>
            <person name="Huang H."/>
            <person name="Sederoff R.R."/>
            <person name="Wang G."/>
            <person name="Qu G."/>
            <person name="Chen S."/>
        </authorList>
    </citation>
    <scope>NUCLEOTIDE SEQUENCE [LARGE SCALE GENOMIC DNA]</scope>
    <source>
        <strain evidence="2">SC-2020</strain>
    </source>
</reference>
<gene>
    <name evidence="2" type="ORF">NC653_002382</name>
</gene>
<accession>A0AAD6WGU7</accession>
<protein>
    <recommendedName>
        <fullName evidence="4">Secreted protein</fullName>
    </recommendedName>
</protein>
<evidence type="ECO:0000313" key="2">
    <source>
        <dbReference type="EMBL" id="KAJ7012305.1"/>
    </source>
</evidence>
<evidence type="ECO:0008006" key="4">
    <source>
        <dbReference type="Google" id="ProtNLM"/>
    </source>
</evidence>
<comment type="caution">
    <text evidence="2">The sequence shown here is derived from an EMBL/GenBank/DDBJ whole genome shotgun (WGS) entry which is preliminary data.</text>
</comment>